<feature type="domain" description="Crassvirus muzzle protein N-terminal region" evidence="1">
    <location>
        <begin position="27"/>
        <end position="176"/>
    </location>
</feature>
<sequence length="280" mass="31133">ANDLYAIPSGGYRPFSQVSRYLSGDPPLTLNEKNLDNSNIEYPRAGEIKNMASAKINGVLRGYSRGEVYRFGVTFYDLKGNPSFVKWIGDIKFPEMYETTDDATSGITNTYKLMSFNSTSNVSDLHTLGIEFTIDVSDIVDKISGFSIVRVERTEVNKTRLGTGLSMHFNKDDYNNNGAGGVFVNFTDEISVTSSNIKIDGTGENIVNLMDRPGFTPWHNDLPNNGKTKGLSVFCSPLGQFRANNNYAFKARDHIQTIGYYNAYADRFYDDSGADSIGIW</sequence>
<dbReference type="EMBL" id="BARS01016704">
    <property type="protein sequence ID" value="GAF89840.1"/>
    <property type="molecule type" value="Genomic_DNA"/>
</dbReference>
<accession>X0UMV3</accession>
<evidence type="ECO:0000313" key="2">
    <source>
        <dbReference type="EMBL" id="GAF89840.1"/>
    </source>
</evidence>
<comment type="caution">
    <text evidence="2">The sequence shown here is derived from an EMBL/GenBank/DDBJ whole genome shotgun (WGS) entry which is preliminary data.</text>
</comment>
<feature type="non-terminal residue" evidence="2">
    <location>
        <position position="280"/>
    </location>
</feature>
<dbReference type="AlphaFoldDB" id="X0UMV3"/>
<dbReference type="Pfam" id="PF25731">
    <property type="entry name" value="crAss_MUZ"/>
    <property type="match status" value="1"/>
</dbReference>
<organism evidence="2">
    <name type="scientific">marine sediment metagenome</name>
    <dbReference type="NCBI Taxonomy" id="412755"/>
    <lineage>
        <taxon>unclassified sequences</taxon>
        <taxon>metagenomes</taxon>
        <taxon>ecological metagenomes</taxon>
    </lineage>
</organism>
<gene>
    <name evidence="2" type="ORF">S01H1_27436</name>
</gene>
<name>X0UMV3_9ZZZZ</name>
<feature type="non-terminal residue" evidence="2">
    <location>
        <position position="1"/>
    </location>
</feature>
<protein>
    <recommendedName>
        <fullName evidence="1">Crassvirus muzzle protein N-terminal region domain-containing protein</fullName>
    </recommendedName>
</protein>
<evidence type="ECO:0000259" key="1">
    <source>
        <dbReference type="Pfam" id="PF25731"/>
    </source>
</evidence>
<reference evidence="2" key="1">
    <citation type="journal article" date="2014" name="Front. Microbiol.">
        <title>High frequency of phylogenetically diverse reductive dehalogenase-homologous genes in deep subseafloor sedimentary metagenomes.</title>
        <authorList>
            <person name="Kawai M."/>
            <person name="Futagami T."/>
            <person name="Toyoda A."/>
            <person name="Takaki Y."/>
            <person name="Nishi S."/>
            <person name="Hori S."/>
            <person name="Arai W."/>
            <person name="Tsubouchi T."/>
            <person name="Morono Y."/>
            <person name="Uchiyama I."/>
            <person name="Ito T."/>
            <person name="Fujiyama A."/>
            <person name="Inagaki F."/>
            <person name="Takami H."/>
        </authorList>
    </citation>
    <scope>NUCLEOTIDE SEQUENCE</scope>
    <source>
        <strain evidence="2">Expedition CK06-06</strain>
    </source>
</reference>
<proteinExistence type="predicted"/>
<dbReference type="InterPro" id="IPR057889">
    <property type="entry name" value="crAss_MUZ_N"/>
</dbReference>